<dbReference type="InterPro" id="IPR036390">
    <property type="entry name" value="WH_DNA-bd_sf"/>
</dbReference>
<dbReference type="PANTHER" id="PTHR44846:SF1">
    <property type="entry name" value="MANNOSYL-D-GLYCERATE TRANSPORT_METABOLISM SYSTEM REPRESSOR MNGR-RELATED"/>
    <property type="match status" value="1"/>
</dbReference>
<dbReference type="RefSeq" id="WP_137629743.1">
    <property type="nucleotide sequence ID" value="NZ_BJDJ01000037.1"/>
</dbReference>
<reference evidence="6" key="1">
    <citation type="journal article" date="2019" name="Int. J. Syst. Evol. Microbiol.">
        <title>The Global Catalogue of Microorganisms (GCM) 10K type strain sequencing project: providing services to taxonomists for standard genome sequencing and annotation.</title>
        <authorList>
            <consortium name="The Broad Institute Genomics Platform"/>
            <consortium name="The Broad Institute Genome Sequencing Center for Infectious Disease"/>
            <person name="Wu L."/>
            <person name="Ma J."/>
        </authorList>
    </citation>
    <scope>NUCLEOTIDE SEQUENCE [LARGE SCALE GENOMIC DNA]</scope>
    <source>
        <strain evidence="6">CCM 8933</strain>
    </source>
</reference>
<name>A0ABW1RZI3_9LACO</name>
<keyword evidence="1" id="KW-0805">Transcription regulation</keyword>
<evidence type="ECO:0000313" key="6">
    <source>
        <dbReference type="Proteomes" id="UP001596282"/>
    </source>
</evidence>
<feature type="domain" description="HTH gntR-type" evidence="4">
    <location>
        <begin position="1"/>
        <end position="69"/>
    </location>
</feature>
<proteinExistence type="predicted"/>
<keyword evidence="2" id="KW-0238">DNA-binding</keyword>
<dbReference type="PRINTS" id="PR00035">
    <property type="entry name" value="HTHGNTR"/>
</dbReference>
<dbReference type="Proteomes" id="UP001596282">
    <property type="component" value="Unassembled WGS sequence"/>
</dbReference>
<comment type="caution">
    <text evidence="5">The sequence shown here is derived from an EMBL/GenBank/DDBJ whole genome shotgun (WGS) entry which is preliminary data.</text>
</comment>
<protein>
    <submittedName>
        <fullName evidence="5">GntR family transcriptional regulator</fullName>
    </submittedName>
</protein>
<evidence type="ECO:0000256" key="1">
    <source>
        <dbReference type="ARBA" id="ARBA00023015"/>
    </source>
</evidence>
<evidence type="ECO:0000256" key="2">
    <source>
        <dbReference type="ARBA" id="ARBA00023125"/>
    </source>
</evidence>
<dbReference type="EMBL" id="JBHSSC010000026">
    <property type="protein sequence ID" value="MFC6180944.1"/>
    <property type="molecule type" value="Genomic_DNA"/>
</dbReference>
<dbReference type="Gene3D" id="3.40.50.2300">
    <property type="match status" value="2"/>
</dbReference>
<accession>A0ABW1RZI3</accession>
<sequence length="339" mass="37680">MAKYQTIYRHLRLAILQGKYAANGSLPSETAIAIKYGVSRITAKRALNDLVEAELVYRIQGKGTFVTAHQKTPPNQILLVMPTLANNQYQQALRAALNGTSWHLQVMSTTDFFNLTLTQLTDQFAGVLYYLDDLTTVLPHLMTLAANQLPLVVLNQHPAALAVPSVISDHVAGGQRACQYLQHLQHHRIAFLTHTAFWQTFTGPTSERFMGYVAALAQPQTAEVSLRWAQDLQACQDGDQLQTYLNQHQITALITEESDIICQQLRLLPSSSQPPVKLVDFETLTATHHDATSATIVPDYPALSRQVIEALLTQINNPHRQRFERTTVAAKLKTATAAH</sequence>
<keyword evidence="6" id="KW-1185">Reference proteome</keyword>
<dbReference type="PROSITE" id="PS50949">
    <property type="entry name" value="HTH_GNTR"/>
    <property type="match status" value="1"/>
</dbReference>
<organism evidence="5 6">
    <name type="scientific">Lactiplantibacillus daowaiensis</name>
    <dbReference type="NCBI Taxonomy" id="2559918"/>
    <lineage>
        <taxon>Bacteria</taxon>
        <taxon>Bacillati</taxon>
        <taxon>Bacillota</taxon>
        <taxon>Bacilli</taxon>
        <taxon>Lactobacillales</taxon>
        <taxon>Lactobacillaceae</taxon>
        <taxon>Lactiplantibacillus</taxon>
    </lineage>
</organism>
<dbReference type="SUPFAM" id="SSF53822">
    <property type="entry name" value="Periplasmic binding protein-like I"/>
    <property type="match status" value="1"/>
</dbReference>
<dbReference type="Gene3D" id="1.10.10.10">
    <property type="entry name" value="Winged helix-like DNA-binding domain superfamily/Winged helix DNA-binding domain"/>
    <property type="match status" value="1"/>
</dbReference>
<dbReference type="PANTHER" id="PTHR44846">
    <property type="entry name" value="MANNOSYL-D-GLYCERATE TRANSPORT/METABOLISM SYSTEM REPRESSOR MNGR-RELATED"/>
    <property type="match status" value="1"/>
</dbReference>
<evidence type="ECO:0000256" key="3">
    <source>
        <dbReference type="ARBA" id="ARBA00023163"/>
    </source>
</evidence>
<dbReference type="InterPro" id="IPR050679">
    <property type="entry name" value="Bact_HTH_transcr_reg"/>
</dbReference>
<dbReference type="InterPro" id="IPR036388">
    <property type="entry name" value="WH-like_DNA-bd_sf"/>
</dbReference>
<evidence type="ECO:0000259" key="4">
    <source>
        <dbReference type="PROSITE" id="PS50949"/>
    </source>
</evidence>
<dbReference type="SMART" id="SM00345">
    <property type="entry name" value="HTH_GNTR"/>
    <property type="match status" value="1"/>
</dbReference>
<dbReference type="CDD" id="cd07377">
    <property type="entry name" value="WHTH_GntR"/>
    <property type="match status" value="1"/>
</dbReference>
<evidence type="ECO:0000313" key="5">
    <source>
        <dbReference type="EMBL" id="MFC6180944.1"/>
    </source>
</evidence>
<gene>
    <name evidence="5" type="ORF">ACFP5Y_06920</name>
</gene>
<dbReference type="SUPFAM" id="SSF46785">
    <property type="entry name" value="Winged helix' DNA-binding domain"/>
    <property type="match status" value="1"/>
</dbReference>
<keyword evidence="3" id="KW-0804">Transcription</keyword>
<dbReference type="InterPro" id="IPR028082">
    <property type="entry name" value="Peripla_BP_I"/>
</dbReference>
<dbReference type="Pfam" id="PF00392">
    <property type="entry name" value="GntR"/>
    <property type="match status" value="1"/>
</dbReference>
<dbReference type="InterPro" id="IPR000524">
    <property type="entry name" value="Tscrpt_reg_HTH_GntR"/>
</dbReference>